<protein>
    <submittedName>
        <fullName evidence="6">1-acyl-sn-glycerol-3-phosphate acyltransferase epsilon</fullName>
    </submittedName>
</protein>
<dbReference type="GO" id="GO:0016746">
    <property type="term" value="F:acyltransferase activity"/>
    <property type="evidence" value="ECO:0007669"/>
    <property type="project" value="UniProtKB-KW"/>
</dbReference>
<dbReference type="OrthoDB" id="6416168at2759"/>
<comment type="caution">
    <text evidence="6">The sequence shown here is derived from an EMBL/GenBank/DDBJ whole genome shotgun (WGS) entry which is preliminary data.</text>
</comment>
<evidence type="ECO:0000313" key="6">
    <source>
        <dbReference type="EMBL" id="GBM25590.1"/>
    </source>
</evidence>
<dbReference type="InterPro" id="IPR002123">
    <property type="entry name" value="Plipid/glycerol_acylTrfase"/>
</dbReference>
<dbReference type="GO" id="GO:0005783">
    <property type="term" value="C:endoplasmic reticulum"/>
    <property type="evidence" value="ECO:0007669"/>
    <property type="project" value="TreeGrafter"/>
</dbReference>
<keyword evidence="4" id="KW-0472">Membrane</keyword>
<dbReference type="PANTHER" id="PTHR10983:SF73">
    <property type="entry name" value="1-ACYL-SN-GLYCEROL-3-PHOSPHATE ACYLTRANSFERASE EPSILON"/>
    <property type="match status" value="1"/>
</dbReference>
<dbReference type="Pfam" id="PF01553">
    <property type="entry name" value="Acyltransferase"/>
    <property type="match status" value="1"/>
</dbReference>
<feature type="transmembrane region" description="Helical" evidence="4">
    <location>
        <begin position="346"/>
        <end position="366"/>
    </location>
</feature>
<dbReference type="GO" id="GO:0036149">
    <property type="term" value="P:phosphatidylinositol acyl-chain remodeling"/>
    <property type="evidence" value="ECO:0007669"/>
    <property type="project" value="TreeGrafter"/>
</dbReference>
<dbReference type="Pfam" id="PF16076">
    <property type="entry name" value="Acyltransf_C"/>
    <property type="match status" value="1"/>
</dbReference>
<dbReference type="AlphaFoldDB" id="A0A4Y2E8Y7"/>
<dbReference type="SUPFAM" id="SSF69593">
    <property type="entry name" value="Glycerol-3-phosphate (1)-acyltransferase"/>
    <property type="match status" value="1"/>
</dbReference>
<dbReference type="SMART" id="SM00563">
    <property type="entry name" value="PlsC"/>
    <property type="match status" value="1"/>
</dbReference>
<evidence type="ECO:0000256" key="3">
    <source>
        <dbReference type="ARBA" id="ARBA00023315"/>
    </source>
</evidence>
<feature type="domain" description="Phospholipid/glycerol acyltransferase" evidence="5">
    <location>
        <begin position="114"/>
        <end position="238"/>
    </location>
</feature>
<feature type="transmembrane region" description="Helical" evidence="4">
    <location>
        <begin position="39"/>
        <end position="60"/>
    </location>
</feature>
<gene>
    <name evidence="6" type="primary">Agpat5_1</name>
    <name evidence="6" type="ORF">AVEN_181707_2</name>
</gene>
<keyword evidence="2 6" id="KW-0808">Transferase</keyword>
<keyword evidence="3 6" id="KW-0012">Acyltransferase</keyword>
<sequence>MEKMSLLCGKMMHKGIIMVKQVLEVIEKTSATSLKHVKMVVPTIVMFGVVPQYFIIWIAWRFMSCLLPNWIYQAGDDIYYSVYQKFVLFFFEHVTGTKLILHGNLEVLSKKESVIYISNHQSTVDWIVVHMLADRQGSIGHVRYVMKDSLQLVPLYGFYFYEHGCVFVKRHYFDSKKMVSSLRYLKDEKIPTWMVIFPEGTRYNPEASEMIEKSQSFAKDRGLVPLKHVLTPKYKGFHIALEHLKNNLDAVYDATVIYSCTKGSKKTLRTKAPSMFEFVTGCCDAVYVHINRIDVHCVPSNESEFKTWLHNLFHKKDRLLDEYYAGKNSPSKNSLLSQGHRSPAKLLQNFGCFLFFATLSAPIVLTQYGRSLYWKTWIFGTVFGYFWLSIRSVS</sequence>
<accession>A0A4Y2E8Y7</accession>
<dbReference type="EMBL" id="BGPR01000541">
    <property type="protein sequence ID" value="GBM25590.1"/>
    <property type="molecule type" value="Genomic_DNA"/>
</dbReference>
<evidence type="ECO:0000259" key="5">
    <source>
        <dbReference type="SMART" id="SM00563"/>
    </source>
</evidence>
<dbReference type="PANTHER" id="PTHR10983">
    <property type="entry name" value="1-ACYLGLYCEROL-3-PHOSPHATE ACYLTRANSFERASE-RELATED"/>
    <property type="match status" value="1"/>
</dbReference>
<dbReference type="InterPro" id="IPR032098">
    <property type="entry name" value="Acyltransf_C"/>
</dbReference>
<keyword evidence="7" id="KW-1185">Reference proteome</keyword>
<evidence type="ECO:0000313" key="7">
    <source>
        <dbReference type="Proteomes" id="UP000499080"/>
    </source>
</evidence>
<evidence type="ECO:0000256" key="4">
    <source>
        <dbReference type="SAM" id="Phobius"/>
    </source>
</evidence>
<dbReference type="GO" id="GO:0005739">
    <property type="term" value="C:mitochondrion"/>
    <property type="evidence" value="ECO:0007669"/>
    <property type="project" value="TreeGrafter"/>
</dbReference>
<dbReference type="CDD" id="cd07990">
    <property type="entry name" value="LPLAT_LCLAT1-like"/>
    <property type="match status" value="1"/>
</dbReference>
<evidence type="ECO:0000256" key="1">
    <source>
        <dbReference type="ARBA" id="ARBA00008655"/>
    </source>
</evidence>
<keyword evidence="4" id="KW-0812">Transmembrane</keyword>
<proteinExistence type="inferred from homology"/>
<evidence type="ECO:0000256" key="2">
    <source>
        <dbReference type="ARBA" id="ARBA00022679"/>
    </source>
</evidence>
<comment type="similarity">
    <text evidence="1">Belongs to the 1-acyl-sn-glycerol-3-phosphate acyltransferase family.</text>
</comment>
<dbReference type="Proteomes" id="UP000499080">
    <property type="component" value="Unassembled WGS sequence"/>
</dbReference>
<reference evidence="6 7" key="1">
    <citation type="journal article" date="2019" name="Sci. Rep.">
        <title>Orb-weaving spider Araneus ventricosus genome elucidates the spidroin gene catalogue.</title>
        <authorList>
            <person name="Kono N."/>
            <person name="Nakamura H."/>
            <person name="Ohtoshi R."/>
            <person name="Moran D.A.P."/>
            <person name="Shinohara A."/>
            <person name="Yoshida Y."/>
            <person name="Fujiwara M."/>
            <person name="Mori M."/>
            <person name="Tomita M."/>
            <person name="Arakawa K."/>
        </authorList>
    </citation>
    <scope>NUCLEOTIDE SEQUENCE [LARGE SCALE GENOMIC DNA]</scope>
</reference>
<feature type="transmembrane region" description="Helical" evidence="4">
    <location>
        <begin position="372"/>
        <end position="390"/>
    </location>
</feature>
<name>A0A4Y2E8Y7_ARAVE</name>
<organism evidence="6 7">
    <name type="scientific">Araneus ventricosus</name>
    <name type="common">Orbweaver spider</name>
    <name type="synonym">Epeira ventricosa</name>
    <dbReference type="NCBI Taxonomy" id="182803"/>
    <lineage>
        <taxon>Eukaryota</taxon>
        <taxon>Metazoa</taxon>
        <taxon>Ecdysozoa</taxon>
        <taxon>Arthropoda</taxon>
        <taxon>Chelicerata</taxon>
        <taxon>Arachnida</taxon>
        <taxon>Araneae</taxon>
        <taxon>Araneomorphae</taxon>
        <taxon>Entelegynae</taxon>
        <taxon>Araneoidea</taxon>
        <taxon>Araneidae</taxon>
        <taxon>Araneus</taxon>
    </lineage>
</organism>
<keyword evidence="4" id="KW-1133">Transmembrane helix</keyword>